<gene>
    <name evidence="2" type="ORF">TRFO_36526</name>
</gene>
<dbReference type="EMBL" id="MLAK01001124">
    <property type="protein sequence ID" value="OHS97324.1"/>
    <property type="molecule type" value="Genomic_DNA"/>
</dbReference>
<sequence>MSSRGSIRQIFRNISDSLPKILKLIPEASLYKDDITKWVNNLKGITDKLVKAPKHESRQQIVMEFANGMYSDFKDFIIKRIFPIIVNRIAAFARNYLKEFKEIKNQKELSTQELSAFRNEYVKFYYLLNPLERELINLSDVVEKILMILNVQKIRKTEILNELKTINNVYKTGRKINKNLRKLKVYILEAMGTPENEPKHPTQEIMKFKEEAVLLKVPKPDFSVLKIKQESEENTELLKKIEQLRKEREEKIQKLTETQAATEKLRIELENTEKSLMDAQNGVTIEDLLQAKREEKKELVEKMKEFRNTTFMNEKNHCVKTQEGATEVVQNYADIVSQILYVIKNRNKQGNHGGLPSIEEQNNLIAKAVESKKRPTLESIPMIVDAVKSLSKNE</sequence>
<comment type="caution">
    <text evidence="2">The sequence shown here is derived from an EMBL/GenBank/DDBJ whole genome shotgun (WGS) entry which is preliminary data.</text>
</comment>
<name>A0A1J4JJB3_9EUKA</name>
<dbReference type="GeneID" id="94845584"/>
<dbReference type="Proteomes" id="UP000179807">
    <property type="component" value="Unassembled WGS sequence"/>
</dbReference>
<reference evidence="2" key="1">
    <citation type="submission" date="2016-10" db="EMBL/GenBank/DDBJ databases">
        <authorList>
            <person name="Benchimol M."/>
            <person name="Almeida L.G."/>
            <person name="Vasconcelos A.T."/>
            <person name="Perreira-Neves A."/>
            <person name="Rosa I.A."/>
            <person name="Tasca T."/>
            <person name="Bogo M.R."/>
            <person name="de Souza W."/>
        </authorList>
    </citation>
    <scope>NUCLEOTIDE SEQUENCE [LARGE SCALE GENOMIC DNA]</scope>
    <source>
        <strain evidence="2">K</strain>
    </source>
</reference>
<keyword evidence="1" id="KW-0175">Coiled coil</keyword>
<proteinExistence type="predicted"/>
<evidence type="ECO:0000313" key="2">
    <source>
        <dbReference type="EMBL" id="OHS97324.1"/>
    </source>
</evidence>
<evidence type="ECO:0000313" key="3">
    <source>
        <dbReference type="Proteomes" id="UP000179807"/>
    </source>
</evidence>
<dbReference type="RefSeq" id="XP_068350461.1">
    <property type="nucleotide sequence ID" value="XM_068510880.1"/>
</dbReference>
<organism evidence="2 3">
    <name type="scientific">Tritrichomonas foetus</name>
    <dbReference type="NCBI Taxonomy" id="1144522"/>
    <lineage>
        <taxon>Eukaryota</taxon>
        <taxon>Metamonada</taxon>
        <taxon>Parabasalia</taxon>
        <taxon>Tritrichomonadida</taxon>
        <taxon>Tritrichomonadidae</taxon>
        <taxon>Tritrichomonas</taxon>
    </lineage>
</organism>
<evidence type="ECO:0000256" key="1">
    <source>
        <dbReference type="SAM" id="Coils"/>
    </source>
</evidence>
<dbReference type="AlphaFoldDB" id="A0A1J4JJB3"/>
<dbReference type="VEuPathDB" id="TrichDB:TRFO_36526"/>
<keyword evidence="3" id="KW-1185">Reference proteome</keyword>
<accession>A0A1J4JJB3</accession>
<feature type="coiled-coil region" evidence="1">
    <location>
        <begin position="227"/>
        <end position="309"/>
    </location>
</feature>
<protein>
    <submittedName>
        <fullName evidence="2">Uncharacterized protein</fullName>
    </submittedName>
</protein>
<feature type="coiled-coil region" evidence="1">
    <location>
        <begin position="93"/>
        <end position="120"/>
    </location>
</feature>